<keyword evidence="2" id="KW-1185">Reference proteome</keyword>
<evidence type="ECO:0000313" key="1">
    <source>
        <dbReference type="EMBL" id="KAF2686974.1"/>
    </source>
</evidence>
<dbReference type="AlphaFoldDB" id="A0A6G1J8T8"/>
<protein>
    <submittedName>
        <fullName evidence="1">Uncharacterized protein</fullName>
    </submittedName>
</protein>
<organism evidence="1 2">
    <name type="scientific">Lentithecium fluviatile CBS 122367</name>
    <dbReference type="NCBI Taxonomy" id="1168545"/>
    <lineage>
        <taxon>Eukaryota</taxon>
        <taxon>Fungi</taxon>
        <taxon>Dikarya</taxon>
        <taxon>Ascomycota</taxon>
        <taxon>Pezizomycotina</taxon>
        <taxon>Dothideomycetes</taxon>
        <taxon>Pleosporomycetidae</taxon>
        <taxon>Pleosporales</taxon>
        <taxon>Massarineae</taxon>
        <taxon>Lentitheciaceae</taxon>
        <taxon>Lentithecium</taxon>
    </lineage>
</organism>
<dbReference type="Proteomes" id="UP000799291">
    <property type="component" value="Unassembled WGS sequence"/>
</dbReference>
<gene>
    <name evidence="1" type="ORF">K458DRAFT_429874</name>
</gene>
<proteinExistence type="predicted"/>
<dbReference type="EMBL" id="MU005576">
    <property type="protein sequence ID" value="KAF2686974.1"/>
    <property type="molecule type" value="Genomic_DNA"/>
</dbReference>
<name>A0A6G1J8T8_9PLEO</name>
<accession>A0A6G1J8T8</accession>
<sequence length="261" mass="30577">MVTTSFLVLPGEIRNRIYGFCTPVTGYVKEYNGLRFAAKQIRAEYETEALKAMRKYLASIKKEWPHPKELLIISPRNFSGLANVTVQLPISMYYPPHGDESLQVGQSNRRRNDTKMERCLAPLFCLYLSSLTIAYYDDSFGLARYNHSLLPIGLLQDMTNVLVNGRTTPFPSFSNEIRMFEQRKSREFCLDGRLHVRRLIYRWIRSVEIDASEYVSDVEMRNIKFFLMEEWWWQSPRANTLVTNWARKGNSVYFDLKPQAD</sequence>
<evidence type="ECO:0000313" key="2">
    <source>
        <dbReference type="Proteomes" id="UP000799291"/>
    </source>
</evidence>
<reference evidence="1" key="1">
    <citation type="journal article" date="2020" name="Stud. Mycol.">
        <title>101 Dothideomycetes genomes: a test case for predicting lifestyles and emergence of pathogens.</title>
        <authorList>
            <person name="Haridas S."/>
            <person name="Albert R."/>
            <person name="Binder M."/>
            <person name="Bloem J."/>
            <person name="Labutti K."/>
            <person name="Salamov A."/>
            <person name="Andreopoulos B."/>
            <person name="Baker S."/>
            <person name="Barry K."/>
            <person name="Bills G."/>
            <person name="Bluhm B."/>
            <person name="Cannon C."/>
            <person name="Castanera R."/>
            <person name="Culley D."/>
            <person name="Daum C."/>
            <person name="Ezra D."/>
            <person name="Gonzalez J."/>
            <person name="Henrissat B."/>
            <person name="Kuo A."/>
            <person name="Liang C."/>
            <person name="Lipzen A."/>
            <person name="Lutzoni F."/>
            <person name="Magnuson J."/>
            <person name="Mondo S."/>
            <person name="Nolan M."/>
            <person name="Ohm R."/>
            <person name="Pangilinan J."/>
            <person name="Park H.-J."/>
            <person name="Ramirez L."/>
            <person name="Alfaro M."/>
            <person name="Sun H."/>
            <person name="Tritt A."/>
            <person name="Yoshinaga Y."/>
            <person name="Zwiers L.-H."/>
            <person name="Turgeon B."/>
            <person name="Goodwin S."/>
            <person name="Spatafora J."/>
            <person name="Crous P."/>
            <person name="Grigoriev I."/>
        </authorList>
    </citation>
    <scope>NUCLEOTIDE SEQUENCE</scope>
    <source>
        <strain evidence="1">CBS 122367</strain>
    </source>
</reference>
<dbReference type="OrthoDB" id="3777618at2759"/>